<organism evidence="2 3">
    <name type="scientific">Podospora appendiculata</name>
    <dbReference type="NCBI Taxonomy" id="314037"/>
    <lineage>
        <taxon>Eukaryota</taxon>
        <taxon>Fungi</taxon>
        <taxon>Dikarya</taxon>
        <taxon>Ascomycota</taxon>
        <taxon>Pezizomycotina</taxon>
        <taxon>Sordariomycetes</taxon>
        <taxon>Sordariomycetidae</taxon>
        <taxon>Sordariales</taxon>
        <taxon>Podosporaceae</taxon>
        <taxon>Podospora</taxon>
    </lineage>
</organism>
<reference evidence="2" key="1">
    <citation type="journal article" date="2023" name="Mol. Phylogenet. Evol.">
        <title>Genome-scale phylogeny and comparative genomics of the fungal order Sordariales.</title>
        <authorList>
            <person name="Hensen N."/>
            <person name="Bonometti L."/>
            <person name="Westerberg I."/>
            <person name="Brannstrom I.O."/>
            <person name="Guillou S."/>
            <person name="Cros-Aarteil S."/>
            <person name="Calhoun S."/>
            <person name="Haridas S."/>
            <person name="Kuo A."/>
            <person name="Mondo S."/>
            <person name="Pangilinan J."/>
            <person name="Riley R."/>
            <person name="LaButti K."/>
            <person name="Andreopoulos B."/>
            <person name="Lipzen A."/>
            <person name="Chen C."/>
            <person name="Yan M."/>
            <person name="Daum C."/>
            <person name="Ng V."/>
            <person name="Clum A."/>
            <person name="Steindorff A."/>
            <person name="Ohm R.A."/>
            <person name="Martin F."/>
            <person name="Silar P."/>
            <person name="Natvig D.O."/>
            <person name="Lalanne C."/>
            <person name="Gautier V."/>
            <person name="Ament-Velasquez S.L."/>
            <person name="Kruys A."/>
            <person name="Hutchinson M.I."/>
            <person name="Powell A.J."/>
            <person name="Barry K."/>
            <person name="Miller A.N."/>
            <person name="Grigoriev I.V."/>
            <person name="Debuchy R."/>
            <person name="Gladieux P."/>
            <person name="Hiltunen Thoren M."/>
            <person name="Johannesson H."/>
        </authorList>
    </citation>
    <scope>NUCLEOTIDE SEQUENCE</scope>
    <source>
        <strain evidence="2">CBS 314.62</strain>
    </source>
</reference>
<name>A0AAE0X9I7_9PEZI</name>
<proteinExistence type="predicted"/>
<feature type="region of interest" description="Disordered" evidence="1">
    <location>
        <begin position="512"/>
        <end position="596"/>
    </location>
</feature>
<feature type="compositionally biased region" description="Basic and acidic residues" evidence="1">
    <location>
        <begin position="546"/>
        <end position="559"/>
    </location>
</feature>
<feature type="region of interest" description="Disordered" evidence="1">
    <location>
        <begin position="444"/>
        <end position="496"/>
    </location>
</feature>
<feature type="compositionally biased region" description="Basic and acidic residues" evidence="1">
    <location>
        <begin position="258"/>
        <end position="283"/>
    </location>
</feature>
<feature type="compositionally biased region" description="Basic and acidic residues" evidence="1">
    <location>
        <begin position="52"/>
        <end position="64"/>
    </location>
</feature>
<feature type="region of interest" description="Disordered" evidence="1">
    <location>
        <begin position="144"/>
        <end position="366"/>
    </location>
</feature>
<accession>A0AAE0X9I7</accession>
<sequence>MPPLSEDHKTLFAPENCSQESAHPIRNYSRKRSTAWDTSLPDLRPRASTAKSIERPDRNKQDQPHLAELFQDVRPVRQQRQEYNQPYGFDLRRAFDTRANQFKVVPAPGADGEADEEEGVYRSVRPLHEESPTFSDLVEAPIAFQDDGESELNGDNAGYGELVYSTSASSSRKEPKPVPTKRHATNHEHRIRRGPFPVLDKTPPYKKLKRDRDSQKAKYRDGDGFSEHERMLFGMIPMAKKRKQLDLTQTKTQKKAPTGHDRTPLLHIDHRNLKRKADAKRAPDQPGDGFLVEEPKTHVMTPFRKKAKQPSPAAAGIAADETRTDTKDVSHQTENDTDKSATENNKQPSSDPKTTVDAVIRPNPNMERCPRVVQTLPRVNQESTACTSATISEILGEPVREFSPASTSCVAEEVACSDLIIPSSLYPSGRMSVLGEEANMILVPETSPIQRKRARERESSTPTPSAPSAPSAPYGATKSSPNQGEPPSDGENVRDSMSCMEGGFIREDEPLALNSAEPVPDDDSLETTNAHTERSNIPTTPPHGSHVREGSKRSRETHVSRAPPQQIRGNSAPAEPYRPLGAAKEIERRFKRHHTK</sequence>
<keyword evidence="3" id="KW-1185">Reference proteome</keyword>
<dbReference type="Proteomes" id="UP001270362">
    <property type="component" value="Unassembled WGS sequence"/>
</dbReference>
<feature type="compositionally biased region" description="Basic and acidic residues" evidence="1">
    <location>
        <begin position="320"/>
        <end position="341"/>
    </location>
</feature>
<feature type="compositionally biased region" description="Basic and acidic residues" evidence="1">
    <location>
        <begin position="1"/>
        <end position="10"/>
    </location>
</feature>
<feature type="compositionally biased region" description="Polar residues" evidence="1">
    <location>
        <begin position="526"/>
        <end position="538"/>
    </location>
</feature>
<feature type="compositionally biased region" description="Low complexity" evidence="1">
    <location>
        <begin position="460"/>
        <end position="473"/>
    </location>
</feature>
<gene>
    <name evidence="2" type="ORF">B0T22DRAFT_151629</name>
</gene>
<feature type="compositionally biased region" description="Basic and acidic residues" evidence="1">
    <location>
        <begin position="210"/>
        <end position="231"/>
    </location>
</feature>
<reference evidence="2" key="2">
    <citation type="submission" date="2023-06" db="EMBL/GenBank/DDBJ databases">
        <authorList>
            <consortium name="Lawrence Berkeley National Laboratory"/>
            <person name="Haridas S."/>
            <person name="Hensen N."/>
            <person name="Bonometti L."/>
            <person name="Westerberg I."/>
            <person name="Brannstrom I.O."/>
            <person name="Guillou S."/>
            <person name="Cros-Aarteil S."/>
            <person name="Calhoun S."/>
            <person name="Kuo A."/>
            <person name="Mondo S."/>
            <person name="Pangilinan J."/>
            <person name="Riley R."/>
            <person name="Labutti K."/>
            <person name="Andreopoulos B."/>
            <person name="Lipzen A."/>
            <person name="Chen C."/>
            <person name="Yanf M."/>
            <person name="Daum C."/>
            <person name="Ng V."/>
            <person name="Clum A."/>
            <person name="Steindorff A."/>
            <person name="Ohm R."/>
            <person name="Martin F."/>
            <person name="Silar P."/>
            <person name="Natvig D."/>
            <person name="Lalanne C."/>
            <person name="Gautier V."/>
            <person name="Ament-Velasquez S.L."/>
            <person name="Kruys A."/>
            <person name="Hutchinson M.I."/>
            <person name="Powell A.J."/>
            <person name="Barry K."/>
            <person name="Miller A.N."/>
            <person name="Grigoriev I.V."/>
            <person name="Debuchy R."/>
            <person name="Gladieux P."/>
            <person name="Thoren M.H."/>
            <person name="Johannesson H."/>
        </authorList>
    </citation>
    <scope>NUCLEOTIDE SEQUENCE</scope>
    <source>
        <strain evidence="2">CBS 314.62</strain>
    </source>
</reference>
<protein>
    <submittedName>
        <fullName evidence="2">Uncharacterized protein</fullName>
    </submittedName>
</protein>
<evidence type="ECO:0000256" key="1">
    <source>
        <dbReference type="SAM" id="MobiDB-lite"/>
    </source>
</evidence>
<feature type="region of interest" description="Disordered" evidence="1">
    <location>
        <begin position="1"/>
        <end position="64"/>
    </location>
</feature>
<evidence type="ECO:0000313" key="3">
    <source>
        <dbReference type="Proteomes" id="UP001270362"/>
    </source>
</evidence>
<dbReference type="AlphaFoldDB" id="A0AAE0X9I7"/>
<feature type="compositionally biased region" description="Polar residues" evidence="1">
    <location>
        <begin position="342"/>
        <end position="353"/>
    </location>
</feature>
<feature type="compositionally biased region" description="Basic residues" evidence="1">
    <location>
        <begin position="179"/>
        <end position="193"/>
    </location>
</feature>
<comment type="caution">
    <text evidence="2">The sequence shown here is derived from an EMBL/GenBank/DDBJ whole genome shotgun (WGS) entry which is preliminary data.</text>
</comment>
<dbReference type="EMBL" id="JAULSO010000002">
    <property type="protein sequence ID" value="KAK3688373.1"/>
    <property type="molecule type" value="Genomic_DNA"/>
</dbReference>
<evidence type="ECO:0000313" key="2">
    <source>
        <dbReference type="EMBL" id="KAK3688373.1"/>
    </source>
</evidence>